<evidence type="ECO:0000313" key="2">
    <source>
        <dbReference type="EMBL" id="WEK45328.1"/>
    </source>
</evidence>
<gene>
    <name evidence="2" type="ORF">P0Y56_09795</name>
</gene>
<keyword evidence="1" id="KW-0812">Transmembrane</keyword>
<protein>
    <submittedName>
        <fullName evidence="2">LPS export ABC transporter periplasmic protein LptC</fullName>
    </submittedName>
</protein>
<dbReference type="Proteomes" id="UP001218362">
    <property type="component" value="Chromosome"/>
</dbReference>
<reference evidence="2" key="1">
    <citation type="submission" date="2023-03" db="EMBL/GenBank/DDBJ databases">
        <title>Andean soil-derived lignocellulolytic bacterial consortium as a source of novel taxa and putative plastic-active enzymes.</title>
        <authorList>
            <person name="Diaz-Garcia L."/>
            <person name="Chuvochina M."/>
            <person name="Feuerriegel G."/>
            <person name="Bunk B."/>
            <person name="Sproer C."/>
            <person name="Streit W.R."/>
            <person name="Rodriguez L.M."/>
            <person name="Overmann J."/>
            <person name="Jimenez D.J."/>
        </authorList>
    </citation>
    <scope>NUCLEOTIDE SEQUENCE</scope>
    <source>
        <strain evidence="2">MAG 26</strain>
    </source>
</reference>
<dbReference type="KEGG" id="acob:P0Y56_09795"/>
<keyword evidence="1" id="KW-1133">Transmembrane helix</keyword>
<dbReference type="EMBL" id="CP119316">
    <property type="protein sequence ID" value="WEK45328.1"/>
    <property type="molecule type" value="Genomic_DNA"/>
</dbReference>
<accession>A0AAJ5X2E7</accession>
<feature type="transmembrane region" description="Helical" evidence="1">
    <location>
        <begin position="36"/>
        <end position="54"/>
    </location>
</feature>
<dbReference type="Pfam" id="PF06835">
    <property type="entry name" value="LptC"/>
    <property type="match status" value="1"/>
</dbReference>
<dbReference type="Gene3D" id="2.60.450.10">
    <property type="entry name" value="Lipopolysaccharide (LPS) transport protein A like domain"/>
    <property type="match status" value="1"/>
</dbReference>
<keyword evidence="1" id="KW-0472">Membrane</keyword>
<dbReference type="AlphaFoldDB" id="A0AAJ5X2E7"/>
<evidence type="ECO:0000256" key="1">
    <source>
        <dbReference type="SAM" id="Phobius"/>
    </source>
</evidence>
<evidence type="ECO:0000313" key="3">
    <source>
        <dbReference type="Proteomes" id="UP001218362"/>
    </source>
</evidence>
<organism evidence="2 3">
    <name type="scientific">Candidatus Andeanibacterium colombiense</name>
    <dbReference type="NCBI Taxonomy" id="3121345"/>
    <lineage>
        <taxon>Bacteria</taxon>
        <taxon>Pseudomonadati</taxon>
        <taxon>Pseudomonadota</taxon>
        <taxon>Alphaproteobacteria</taxon>
        <taxon>Sphingomonadales</taxon>
        <taxon>Sphingomonadaceae</taxon>
        <taxon>Candidatus Andeanibacterium</taxon>
    </lineage>
</organism>
<dbReference type="InterPro" id="IPR010664">
    <property type="entry name" value="LipoPS_assembly_LptC-rel"/>
</dbReference>
<proteinExistence type="predicted"/>
<name>A0AAJ5X2E7_9SPHN</name>
<sequence>MNAPATASAEILRDRRQHFAAPGGAHDKLIRRLSTLLPAGIGVIAALMILTPLAPRGEVSFLLDRNKVAIAEDRLKVDNAMYRGEDEHGRPFSVVAGSAIQQSASEPIVNMRELEARLLLSQGPALLKANSGRYDYKNQTVAIDGVVQFTGADGYTMSARNVSVDLEKKALIGDGAVDGEIPAGTFSANRIRADLENRTVTLDGRARLRMVPGKLRNP</sequence>